<keyword evidence="6" id="KW-0408">Iron</keyword>
<keyword evidence="3 11" id="KW-1134">Transmembrane beta strand</keyword>
<dbReference type="EMBL" id="JAAONZ010000001">
    <property type="protein sequence ID" value="NHO64220.1"/>
    <property type="molecule type" value="Genomic_DNA"/>
</dbReference>
<keyword evidence="16" id="KW-1185">Reference proteome</keyword>
<evidence type="ECO:0000256" key="4">
    <source>
        <dbReference type="ARBA" id="ARBA00022496"/>
    </source>
</evidence>
<accession>A0A9E5MLN0</accession>
<keyword evidence="7" id="KW-0406">Ion transport</keyword>
<organism evidence="15 16">
    <name type="scientific">Pseudomaricurvus hydrocarbonicus</name>
    <dbReference type="NCBI Taxonomy" id="1470433"/>
    <lineage>
        <taxon>Bacteria</taxon>
        <taxon>Pseudomonadati</taxon>
        <taxon>Pseudomonadota</taxon>
        <taxon>Gammaproteobacteria</taxon>
        <taxon>Cellvibrionales</taxon>
        <taxon>Cellvibrionaceae</taxon>
        <taxon>Pseudomaricurvus</taxon>
    </lineage>
</organism>
<evidence type="ECO:0000256" key="12">
    <source>
        <dbReference type="RuleBase" id="RU003357"/>
    </source>
</evidence>
<dbReference type="InterPro" id="IPR000531">
    <property type="entry name" value="Beta-barrel_TonB"/>
</dbReference>
<dbReference type="InterPro" id="IPR036942">
    <property type="entry name" value="Beta-barrel_TonB_sf"/>
</dbReference>
<evidence type="ECO:0000256" key="9">
    <source>
        <dbReference type="ARBA" id="ARBA00023136"/>
    </source>
</evidence>
<comment type="subcellular location">
    <subcellularLocation>
        <location evidence="1 11">Cell outer membrane</location>
        <topology evidence="1 11">Multi-pass membrane protein</topology>
    </subcellularLocation>
</comment>
<keyword evidence="9 11" id="KW-0472">Membrane</keyword>
<evidence type="ECO:0000256" key="1">
    <source>
        <dbReference type="ARBA" id="ARBA00004571"/>
    </source>
</evidence>
<evidence type="ECO:0000313" key="16">
    <source>
        <dbReference type="Proteomes" id="UP000787472"/>
    </source>
</evidence>
<dbReference type="Proteomes" id="UP000787472">
    <property type="component" value="Unassembled WGS sequence"/>
</dbReference>
<dbReference type="PANTHER" id="PTHR32552">
    <property type="entry name" value="FERRICHROME IRON RECEPTOR-RELATED"/>
    <property type="match status" value="1"/>
</dbReference>
<evidence type="ECO:0000256" key="8">
    <source>
        <dbReference type="ARBA" id="ARBA00023077"/>
    </source>
</evidence>
<evidence type="ECO:0000313" key="15">
    <source>
        <dbReference type="EMBL" id="NHO64220.1"/>
    </source>
</evidence>
<protein>
    <submittedName>
        <fullName evidence="15">TonB-dependent receptor</fullName>
    </submittedName>
</protein>
<evidence type="ECO:0000256" key="2">
    <source>
        <dbReference type="ARBA" id="ARBA00022448"/>
    </source>
</evidence>
<dbReference type="Gene3D" id="2.40.170.20">
    <property type="entry name" value="TonB-dependent receptor, beta-barrel domain"/>
    <property type="match status" value="1"/>
</dbReference>
<proteinExistence type="inferred from homology"/>
<dbReference type="RefSeq" id="WP_167181034.1">
    <property type="nucleotide sequence ID" value="NZ_JAAONZ010000001.1"/>
</dbReference>
<dbReference type="GO" id="GO:0006826">
    <property type="term" value="P:iron ion transport"/>
    <property type="evidence" value="ECO:0007669"/>
    <property type="project" value="UniProtKB-KW"/>
</dbReference>
<evidence type="ECO:0000256" key="6">
    <source>
        <dbReference type="ARBA" id="ARBA00023004"/>
    </source>
</evidence>
<dbReference type="SUPFAM" id="SSF56935">
    <property type="entry name" value="Porins"/>
    <property type="match status" value="1"/>
</dbReference>
<keyword evidence="5 11" id="KW-0812">Transmembrane</keyword>
<dbReference type="PROSITE" id="PS52016">
    <property type="entry name" value="TONB_DEPENDENT_REC_3"/>
    <property type="match status" value="1"/>
</dbReference>
<dbReference type="PANTHER" id="PTHR32552:SF81">
    <property type="entry name" value="TONB-DEPENDENT OUTER MEMBRANE RECEPTOR"/>
    <property type="match status" value="1"/>
</dbReference>
<evidence type="ECO:0000259" key="14">
    <source>
        <dbReference type="Pfam" id="PF07715"/>
    </source>
</evidence>
<keyword evidence="8 12" id="KW-0798">TonB box</keyword>
<dbReference type="InterPro" id="IPR012910">
    <property type="entry name" value="Plug_dom"/>
</dbReference>
<dbReference type="Pfam" id="PF07715">
    <property type="entry name" value="Plug"/>
    <property type="match status" value="1"/>
</dbReference>
<dbReference type="InterPro" id="IPR039426">
    <property type="entry name" value="TonB-dep_rcpt-like"/>
</dbReference>
<evidence type="ECO:0000256" key="3">
    <source>
        <dbReference type="ARBA" id="ARBA00022452"/>
    </source>
</evidence>
<keyword evidence="2 11" id="KW-0813">Transport</keyword>
<sequence length="748" mass="81937">MNYRTPINKKPLPLHISAILKTVTITTVASLTSVAAIAQSAPRGSAALLLEEVVVTARKREESAQDTPIAVSAYGSDQLDALKVRDLSSLAVSMPNVAMDDAGTTRGIANFSIRGLGVNSSIPSIDPTVGVFVDGVYMGTNAGVVLDMFDLQSIEVLRGPQGILFGRNVTGGAVLVNTKLPTEQFEANLRGIYEAGGEAPNKYWMGSVSGPVSDSVAAKLSVYTNRDDGWFKNEVDGEAFGQTDTVVVRPVITWDINDTTRMVLRYEYQESESTGAAGQNHTNGRGLTNPFSSFDRDSHEFANDEEGLLEARGNMFSATVDKDVAFGDGTVTNIFGWREFSSFSFSDIDSTALSLFHSIADMRTEQYSNELRYSGNFGDRWTLTSGLYYFTNEVNYYEERNQAFGAINQYGGGDYEVTSMGAFTAADFALTDQWTLTAGIRFTKEDKEAQVSNLTLNTNQACNIIDGTCPIHFDDEESWSNWSPKLGFMYELDMDARVYGSWSRGYRSGGYNLRNTSTRADVVPGPFDEETVNTFELGYKMSLGDRGRLNAAIFHTQIEDMQREINYPDPIASVTQDIRNTADATLMGIEIDATYALTDTLLLTATLGYTDSAYDEVTYDLNGDGVIDGADEDLDIPRAAELTYSIGLSHDMDLGDAGYVSSRISFAYRDESAYTDDNYGYIDEQEILDLGVDYHTNDEKWVVGLYGKNLLDTVKHGGDTQLPASLGGGTFSPLSKGRVYGLELTYNY</sequence>
<keyword evidence="4" id="KW-0410">Iron transport</keyword>
<evidence type="ECO:0000259" key="13">
    <source>
        <dbReference type="Pfam" id="PF00593"/>
    </source>
</evidence>
<name>A0A9E5MLN0_9GAMM</name>
<evidence type="ECO:0000256" key="11">
    <source>
        <dbReference type="PROSITE-ProRule" id="PRU01360"/>
    </source>
</evidence>
<comment type="caution">
    <text evidence="15">The sequence shown here is derived from an EMBL/GenBank/DDBJ whole genome shotgun (WGS) entry which is preliminary data.</text>
</comment>
<evidence type="ECO:0000256" key="5">
    <source>
        <dbReference type="ARBA" id="ARBA00022692"/>
    </source>
</evidence>
<evidence type="ECO:0000256" key="7">
    <source>
        <dbReference type="ARBA" id="ARBA00023065"/>
    </source>
</evidence>
<gene>
    <name evidence="15" type="ORF">G8770_01505</name>
</gene>
<dbReference type="AlphaFoldDB" id="A0A9E5MLN0"/>
<reference evidence="15" key="1">
    <citation type="submission" date="2020-03" db="EMBL/GenBank/DDBJ databases">
        <authorList>
            <person name="Guo F."/>
        </authorList>
    </citation>
    <scope>NUCLEOTIDE SEQUENCE</scope>
    <source>
        <strain evidence="15">JCM 30134</strain>
    </source>
</reference>
<feature type="domain" description="TonB-dependent receptor plug" evidence="14">
    <location>
        <begin position="64"/>
        <end position="173"/>
    </location>
</feature>
<dbReference type="Pfam" id="PF00593">
    <property type="entry name" value="TonB_dep_Rec_b-barrel"/>
    <property type="match status" value="1"/>
</dbReference>
<keyword evidence="10 11" id="KW-0998">Cell outer membrane</keyword>
<comment type="similarity">
    <text evidence="11 12">Belongs to the TonB-dependent receptor family.</text>
</comment>
<evidence type="ECO:0000256" key="10">
    <source>
        <dbReference type="ARBA" id="ARBA00023237"/>
    </source>
</evidence>
<feature type="domain" description="TonB-dependent receptor-like beta-barrel" evidence="13">
    <location>
        <begin position="254"/>
        <end position="710"/>
    </location>
</feature>
<keyword evidence="15" id="KW-0675">Receptor</keyword>
<dbReference type="GO" id="GO:0009279">
    <property type="term" value="C:cell outer membrane"/>
    <property type="evidence" value="ECO:0007669"/>
    <property type="project" value="UniProtKB-SubCell"/>
</dbReference>